<evidence type="ECO:0000256" key="1">
    <source>
        <dbReference type="ARBA" id="ARBA00022801"/>
    </source>
</evidence>
<protein>
    <submittedName>
        <fullName evidence="4">Glucosamine-6-phosphate deaminase</fullName>
    </submittedName>
</protein>
<evidence type="ECO:0000313" key="5">
    <source>
        <dbReference type="Proteomes" id="UP001364890"/>
    </source>
</evidence>
<keyword evidence="1" id="KW-0378">Hydrolase</keyword>
<dbReference type="InterPro" id="IPR006148">
    <property type="entry name" value="Glc/Gal-6P_isomerase"/>
</dbReference>
<reference evidence="4 5" key="1">
    <citation type="submission" date="2024-01" db="EMBL/GenBank/DDBJ databases">
        <title>Seven novel Bacillus-like species.</title>
        <authorList>
            <person name="Liu G."/>
        </authorList>
    </citation>
    <scope>NUCLEOTIDE SEQUENCE [LARGE SCALE GENOMIC DNA]</scope>
    <source>
        <strain evidence="4 5">FJAT-51614</strain>
    </source>
</reference>
<proteinExistence type="predicted"/>
<dbReference type="SUPFAM" id="SSF100950">
    <property type="entry name" value="NagB/RpiA/CoA transferase-like"/>
    <property type="match status" value="1"/>
</dbReference>
<dbReference type="EMBL" id="JBAWSY010000001">
    <property type="protein sequence ID" value="MEI4768494.1"/>
    <property type="molecule type" value="Genomic_DNA"/>
</dbReference>
<keyword evidence="2" id="KW-0119">Carbohydrate metabolism</keyword>
<evidence type="ECO:0000313" key="4">
    <source>
        <dbReference type="EMBL" id="MEI4768494.1"/>
    </source>
</evidence>
<dbReference type="PANTHER" id="PTHR11280:SF5">
    <property type="entry name" value="GLUCOSAMINE-6-PHOSPHATE ISOMERASE"/>
    <property type="match status" value="1"/>
</dbReference>
<dbReference type="InterPro" id="IPR037171">
    <property type="entry name" value="NagB/RpiA_transferase-like"/>
</dbReference>
<name>A0ABU8F0F8_9BACI</name>
<sequence length="231" mass="25851">MSFFEIIYVGSQQEASTIIVNKLEEELKSGLSSLGLATGSTMIPIYNGIAESNLDFSQVTAFNLDEYIGLASTNKNSFAFFMNERLFSKKLFKETHIQNGIAEDKQLECERYEKKLDRHPIDIQFLGVGENGHIAFNEPGTSFDSLTHVASLTDSTIEVNSQYFDDHEHMPTQAYTMGIGSIMKAKKIILLAFGEKKRAAIDALLGNNITEQWPITVLKKHPHVTLITNIK</sequence>
<organism evidence="4 5">
    <name type="scientific">Psychrobacillus mangrovi</name>
    <dbReference type="NCBI Taxonomy" id="3117745"/>
    <lineage>
        <taxon>Bacteria</taxon>
        <taxon>Bacillati</taxon>
        <taxon>Bacillota</taxon>
        <taxon>Bacilli</taxon>
        <taxon>Bacillales</taxon>
        <taxon>Bacillaceae</taxon>
        <taxon>Psychrobacillus</taxon>
    </lineage>
</organism>
<gene>
    <name evidence="4" type="ORF">WAX74_02340</name>
</gene>
<dbReference type="CDD" id="cd01399">
    <property type="entry name" value="GlcN6P_deaminase"/>
    <property type="match status" value="1"/>
</dbReference>
<evidence type="ECO:0000259" key="3">
    <source>
        <dbReference type="Pfam" id="PF01182"/>
    </source>
</evidence>
<dbReference type="Proteomes" id="UP001364890">
    <property type="component" value="Unassembled WGS sequence"/>
</dbReference>
<keyword evidence="5" id="KW-1185">Reference proteome</keyword>
<comment type="caution">
    <text evidence="4">The sequence shown here is derived from an EMBL/GenBank/DDBJ whole genome shotgun (WGS) entry which is preliminary data.</text>
</comment>
<dbReference type="Pfam" id="PF01182">
    <property type="entry name" value="Glucosamine_iso"/>
    <property type="match status" value="1"/>
</dbReference>
<dbReference type="InterPro" id="IPR004547">
    <property type="entry name" value="Glucosamine6P_isomerase"/>
</dbReference>
<evidence type="ECO:0000256" key="2">
    <source>
        <dbReference type="ARBA" id="ARBA00023277"/>
    </source>
</evidence>
<feature type="domain" description="Glucosamine/galactosamine-6-phosphate isomerase" evidence="3">
    <location>
        <begin position="14"/>
        <end position="221"/>
    </location>
</feature>
<accession>A0ABU8F0F8</accession>
<dbReference type="RefSeq" id="WP_336496041.1">
    <property type="nucleotide sequence ID" value="NZ_JBAWSY010000001.1"/>
</dbReference>
<dbReference type="PANTHER" id="PTHR11280">
    <property type="entry name" value="GLUCOSAMINE-6-PHOSPHATE ISOMERASE"/>
    <property type="match status" value="1"/>
</dbReference>
<dbReference type="Gene3D" id="3.40.50.1360">
    <property type="match status" value="1"/>
</dbReference>